<evidence type="ECO:0000313" key="4">
    <source>
        <dbReference type="Proteomes" id="UP000198863"/>
    </source>
</evidence>
<evidence type="ECO:0000256" key="1">
    <source>
        <dbReference type="SAM" id="Phobius"/>
    </source>
</evidence>
<accession>A0A1G7ZP57</accession>
<evidence type="ECO:0000313" key="3">
    <source>
        <dbReference type="EMBL" id="SDH10474.1"/>
    </source>
</evidence>
<dbReference type="PANTHER" id="PTHR40057">
    <property type="entry name" value="SLR1162 PROTEIN"/>
    <property type="match status" value="1"/>
</dbReference>
<dbReference type="RefSeq" id="WP_091068694.1">
    <property type="nucleotide sequence ID" value="NZ_FNCF01000009.1"/>
</dbReference>
<evidence type="ECO:0000259" key="2">
    <source>
        <dbReference type="Pfam" id="PF03992"/>
    </source>
</evidence>
<dbReference type="Proteomes" id="UP000198863">
    <property type="component" value="Unassembled WGS sequence"/>
</dbReference>
<reference evidence="4" key="1">
    <citation type="submission" date="2016-10" db="EMBL/GenBank/DDBJ databases">
        <authorList>
            <person name="Varghese N."/>
            <person name="Submissions S."/>
        </authorList>
    </citation>
    <scope>NUCLEOTIDE SEQUENCE [LARGE SCALE GENOMIC DNA]</scope>
    <source>
        <strain evidence="4">DSM 44526</strain>
    </source>
</reference>
<feature type="transmembrane region" description="Helical" evidence="1">
    <location>
        <begin position="123"/>
        <end position="143"/>
    </location>
</feature>
<dbReference type="OrthoDB" id="1494254at2"/>
<sequence length="186" mass="20576">MPTRRPPSPDTEPVTVTAARSVRPDQVAAFEAWAAEIMALAATFPGHLGSTLLRPGPGSTEYHLIYRFHDREALAAWERSADRHGALGRAGGMVDSARYSRVSGLESFFTAPDRADGPSRTRLTVLTIAVVFVLQLGVQALVAPSVSHWPLVLRALFYAVVLVLALGYVCMPFLTRRLWRWLRPRR</sequence>
<gene>
    <name evidence="3" type="ORF">SAMN05660324_4305</name>
</gene>
<dbReference type="AlphaFoldDB" id="A0A1G7ZP57"/>
<feature type="transmembrane region" description="Helical" evidence="1">
    <location>
        <begin position="155"/>
        <end position="175"/>
    </location>
</feature>
<dbReference type="InterPro" id="IPR038762">
    <property type="entry name" value="ABM_predict"/>
</dbReference>
<dbReference type="EMBL" id="FNCF01000009">
    <property type="protein sequence ID" value="SDH10474.1"/>
    <property type="molecule type" value="Genomic_DNA"/>
</dbReference>
<dbReference type="InterPro" id="IPR011008">
    <property type="entry name" value="Dimeric_a/b-barrel"/>
</dbReference>
<dbReference type="SUPFAM" id="SSF54909">
    <property type="entry name" value="Dimeric alpha+beta barrel"/>
    <property type="match status" value="1"/>
</dbReference>
<dbReference type="InterPro" id="IPR007138">
    <property type="entry name" value="ABM_dom"/>
</dbReference>
<keyword evidence="4" id="KW-1185">Reference proteome</keyword>
<dbReference type="Gene3D" id="3.30.70.100">
    <property type="match status" value="1"/>
</dbReference>
<dbReference type="Pfam" id="PF03992">
    <property type="entry name" value="ABM"/>
    <property type="match status" value="1"/>
</dbReference>
<keyword evidence="1" id="KW-0472">Membrane</keyword>
<keyword evidence="1" id="KW-1133">Transmembrane helix</keyword>
<proteinExistence type="predicted"/>
<dbReference type="PANTHER" id="PTHR40057:SF1">
    <property type="entry name" value="SLR1162 PROTEIN"/>
    <property type="match status" value="1"/>
</dbReference>
<organism evidence="3 4">
    <name type="scientific">Klenkia brasiliensis</name>
    <dbReference type="NCBI Taxonomy" id="333142"/>
    <lineage>
        <taxon>Bacteria</taxon>
        <taxon>Bacillati</taxon>
        <taxon>Actinomycetota</taxon>
        <taxon>Actinomycetes</taxon>
        <taxon>Geodermatophilales</taxon>
        <taxon>Geodermatophilaceae</taxon>
        <taxon>Klenkia</taxon>
    </lineage>
</organism>
<feature type="domain" description="ABM" evidence="2">
    <location>
        <begin position="13"/>
        <end position="82"/>
    </location>
</feature>
<keyword evidence="1" id="KW-0812">Transmembrane</keyword>
<protein>
    <recommendedName>
        <fullName evidence="2">ABM domain-containing protein</fullName>
    </recommendedName>
</protein>
<name>A0A1G7ZP57_9ACTN</name>